<name>A0A9P0DG38_PHACE</name>
<reference evidence="5" key="1">
    <citation type="submission" date="2022-01" db="EMBL/GenBank/DDBJ databases">
        <authorList>
            <person name="King R."/>
        </authorList>
    </citation>
    <scope>NUCLEOTIDE SEQUENCE</scope>
</reference>
<dbReference type="Gene3D" id="3.30.40.10">
    <property type="entry name" value="Zinc/RING finger domain, C3HC4 (zinc finger)"/>
    <property type="match status" value="2"/>
</dbReference>
<dbReference type="GO" id="GO:0005737">
    <property type="term" value="C:cytoplasm"/>
    <property type="evidence" value="ECO:0007669"/>
    <property type="project" value="TreeGrafter"/>
</dbReference>
<dbReference type="Pfam" id="PF21361">
    <property type="entry name" value="Sina_ZnF"/>
    <property type="match status" value="1"/>
</dbReference>
<evidence type="ECO:0000313" key="6">
    <source>
        <dbReference type="Proteomes" id="UP001153737"/>
    </source>
</evidence>
<evidence type="ECO:0000259" key="4">
    <source>
        <dbReference type="Pfam" id="PF21362"/>
    </source>
</evidence>
<dbReference type="OrthoDB" id="6677380at2759"/>
<keyword evidence="1" id="KW-0479">Metal-binding</keyword>
<protein>
    <recommendedName>
        <fullName evidence="4">E3 ubiquitin-protein ligase Sina-like RING finger domain-containing protein</fullName>
    </recommendedName>
</protein>
<sequence>MAESLELQDALLSMKCCLCKNYLSVPPIISISEDGKQLKCGRCEKIKKPLRTRNFAFENIVKFFKFPCIYDDCNEMIPWEDVERHEDICEKKTISCPIHYVCEDIVQVQNLEEHMRKNHGSNCFSDGYLTAEVNLNRHIICSVISNNQQFLVSIQHNISTPEVYVASLNSINECFTYNLKLSSISEDSYSLLIENQPINKYDDRGHCFGCIMNKCCVLYHPHSTVNGNIPVTVNYMKIDPTHIKHVLGDISKMKYTIEIHPKKDLEENDNDLANENLTVKSQTNNSTIVDLLRKQLQCPICMEYMNGNIYNCEIGHVVCDVCKIQLTKCPACQTKIGESRNLPLEDLADEIVFACSFFKNGCEFTGNLKLLPQHEENCDQKQQD</sequence>
<dbReference type="GO" id="GO:0061630">
    <property type="term" value="F:ubiquitin protein ligase activity"/>
    <property type="evidence" value="ECO:0007669"/>
    <property type="project" value="TreeGrafter"/>
</dbReference>
<accession>A0A9P0DG38</accession>
<feature type="domain" description="E3 ubiquitin-protein ligase Sina-like RING finger" evidence="4">
    <location>
        <begin position="298"/>
        <end position="332"/>
    </location>
</feature>
<evidence type="ECO:0000256" key="2">
    <source>
        <dbReference type="ARBA" id="ARBA00022771"/>
    </source>
</evidence>
<dbReference type="SUPFAM" id="SSF57850">
    <property type="entry name" value="RING/U-box"/>
    <property type="match status" value="1"/>
</dbReference>
<dbReference type="EMBL" id="OU896719">
    <property type="protein sequence ID" value="CAH1119461.1"/>
    <property type="molecule type" value="Genomic_DNA"/>
</dbReference>
<dbReference type="GO" id="GO:0043161">
    <property type="term" value="P:proteasome-mediated ubiquitin-dependent protein catabolic process"/>
    <property type="evidence" value="ECO:0007669"/>
    <property type="project" value="TreeGrafter"/>
</dbReference>
<dbReference type="PANTHER" id="PTHR45877">
    <property type="entry name" value="E3 UBIQUITIN-PROTEIN LIGASE SIAH2"/>
    <property type="match status" value="1"/>
</dbReference>
<dbReference type="Proteomes" id="UP001153737">
    <property type="component" value="Chromosome 13"/>
</dbReference>
<keyword evidence="3" id="KW-0862">Zinc</keyword>
<keyword evidence="2" id="KW-0863">Zinc-finger</keyword>
<dbReference type="SUPFAM" id="SSF49599">
    <property type="entry name" value="TRAF domain-like"/>
    <property type="match status" value="1"/>
</dbReference>
<gene>
    <name evidence="5" type="ORF">PHAECO_LOCUS3920</name>
</gene>
<evidence type="ECO:0000256" key="3">
    <source>
        <dbReference type="ARBA" id="ARBA00022833"/>
    </source>
</evidence>
<dbReference type="Pfam" id="PF21362">
    <property type="entry name" value="Sina_RING"/>
    <property type="match status" value="1"/>
</dbReference>
<dbReference type="InterPro" id="IPR049548">
    <property type="entry name" value="Sina-like_RING"/>
</dbReference>
<evidence type="ECO:0000313" key="5">
    <source>
        <dbReference type="EMBL" id="CAH1119461.1"/>
    </source>
</evidence>
<proteinExistence type="predicted"/>
<keyword evidence="6" id="KW-1185">Reference proteome</keyword>
<organism evidence="5 6">
    <name type="scientific">Phaedon cochleariae</name>
    <name type="common">Mustard beetle</name>
    <dbReference type="NCBI Taxonomy" id="80249"/>
    <lineage>
        <taxon>Eukaryota</taxon>
        <taxon>Metazoa</taxon>
        <taxon>Ecdysozoa</taxon>
        <taxon>Arthropoda</taxon>
        <taxon>Hexapoda</taxon>
        <taxon>Insecta</taxon>
        <taxon>Pterygota</taxon>
        <taxon>Neoptera</taxon>
        <taxon>Endopterygota</taxon>
        <taxon>Coleoptera</taxon>
        <taxon>Polyphaga</taxon>
        <taxon>Cucujiformia</taxon>
        <taxon>Chrysomeloidea</taxon>
        <taxon>Chrysomelidae</taxon>
        <taxon>Chrysomelinae</taxon>
        <taxon>Chrysomelini</taxon>
        <taxon>Phaedon</taxon>
    </lineage>
</organism>
<dbReference type="AlphaFoldDB" id="A0A9P0DG38"/>
<dbReference type="PANTHER" id="PTHR45877:SF2">
    <property type="entry name" value="E3 UBIQUITIN-PROTEIN LIGASE SINA-RELATED"/>
    <property type="match status" value="1"/>
</dbReference>
<dbReference type="GO" id="GO:0008270">
    <property type="term" value="F:zinc ion binding"/>
    <property type="evidence" value="ECO:0007669"/>
    <property type="project" value="UniProtKB-KW"/>
</dbReference>
<reference evidence="5" key="2">
    <citation type="submission" date="2022-10" db="EMBL/GenBank/DDBJ databases">
        <authorList>
            <consortium name="ENA_rothamsted_submissions"/>
            <consortium name="culmorum"/>
            <person name="King R."/>
        </authorList>
    </citation>
    <scope>NUCLEOTIDE SEQUENCE</scope>
</reference>
<evidence type="ECO:0000256" key="1">
    <source>
        <dbReference type="ARBA" id="ARBA00022723"/>
    </source>
</evidence>
<dbReference type="GO" id="GO:0031624">
    <property type="term" value="F:ubiquitin conjugating enzyme binding"/>
    <property type="evidence" value="ECO:0007669"/>
    <property type="project" value="TreeGrafter"/>
</dbReference>
<dbReference type="InterPro" id="IPR013083">
    <property type="entry name" value="Znf_RING/FYVE/PHD"/>
</dbReference>
<dbReference type="InterPro" id="IPR004162">
    <property type="entry name" value="SINA-like_animal"/>
</dbReference>